<gene>
    <name evidence="1" type="ORF">APY04_3081</name>
</gene>
<dbReference type="Proteomes" id="UP000059074">
    <property type="component" value="Unassembled WGS sequence"/>
</dbReference>
<keyword evidence="2" id="KW-1185">Reference proteome</keyword>
<organism evidence="1 2">
    <name type="scientific">Hyphomicrobium sulfonivorans</name>
    <dbReference type="NCBI Taxonomy" id="121290"/>
    <lineage>
        <taxon>Bacteria</taxon>
        <taxon>Pseudomonadati</taxon>
        <taxon>Pseudomonadota</taxon>
        <taxon>Alphaproteobacteria</taxon>
        <taxon>Hyphomicrobiales</taxon>
        <taxon>Hyphomicrobiaceae</taxon>
        <taxon>Hyphomicrobium</taxon>
    </lineage>
</organism>
<sequence length="38" mass="3890">MGSAPAAFWDGEAIIGRYGVCSISKLCAAPSLPRGKHA</sequence>
<reference evidence="1 2" key="1">
    <citation type="submission" date="2015-10" db="EMBL/GenBank/DDBJ databases">
        <title>Transcriptomic analysis of a linuron degrading triple-species bacterial consortium.</title>
        <authorList>
            <person name="Albers P."/>
        </authorList>
    </citation>
    <scope>NUCLEOTIDE SEQUENCE [LARGE SCALE GENOMIC DNA]</scope>
    <source>
        <strain evidence="1 2">WDL6</strain>
    </source>
</reference>
<comment type="caution">
    <text evidence="1">The sequence shown here is derived from an EMBL/GenBank/DDBJ whole genome shotgun (WGS) entry which is preliminary data.</text>
</comment>
<dbReference type="PATRIC" id="fig|121290.4.peg.2148"/>
<protein>
    <submittedName>
        <fullName evidence="1">Uncharacterized protein</fullName>
    </submittedName>
</protein>
<evidence type="ECO:0000313" key="2">
    <source>
        <dbReference type="Proteomes" id="UP000059074"/>
    </source>
</evidence>
<dbReference type="AlphaFoldDB" id="A0A125NU00"/>
<dbReference type="EMBL" id="LMTR01000083">
    <property type="protein sequence ID" value="KWT64993.1"/>
    <property type="molecule type" value="Genomic_DNA"/>
</dbReference>
<proteinExistence type="predicted"/>
<name>A0A125NU00_HYPSL</name>
<evidence type="ECO:0000313" key="1">
    <source>
        <dbReference type="EMBL" id="KWT64993.1"/>
    </source>
</evidence>
<accession>A0A125NU00</accession>